<comment type="caution">
    <text evidence="3">The sequence shown here is derived from an EMBL/GenBank/DDBJ whole genome shotgun (WGS) entry which is preliminary data.</text>
</comment>
<evidence type="ECO:0008006" key="5">
    <source>
        <dbReference type="Google" id="ProtNLM"/>
    </source>
</evidence>
<evidence type="ECO:0000313" key="3">
    <source>
        <dbReference type="EMBL" id="MBY8884838.1"/>
    </source>
</evidence>
<feature type="transmembrane region" description="Helical" evidence="2">
    <location>
        <begin position="62"/>
        <end position="87"/>
    </location>
</feature>
<sequence length="240" mass="26411">MGILRATPRAVAHYVRRAPGTFVWLTILLITTYVVRHLSPGFENHFLERRSTNIHNLWKDPVRVLIGSAMYLDGGTWLFYFVLYNLFHVPAERWLGTGRWLAVCAVAHVGATYLSEGVLLLAIHYGHAPHHDVFVRDIGVSYALAGVQGVLTFRLPWRWARWAYGFCVLAFYGAALVQGRTFTDVGHFTSVLIGMACWPVGRWWAARHSGPRAPARWSDGSAGGDAGGGNDGSGGPPPSG</sequence>
<keyword evidence="2" id="KW-1133">Transmembrane helix</keyword>
<feature type="transmembrane region" description="Helical" evidence="2">
    <location>
        <begin position="138"/>
        <end position="155"/>
    </location>
</feature>
<name>A0ABS7QPH6_9ACTN</name>
<feature type="region of interest" description="Disordered" evidence="1">
    <location>
        <begin position="213"/>
        <end position="240"/>
    </location>
</feature>
<keyword evidence="2" id="KW-0472">Membrane</keyword>
<dbReference type="EMBL" id="JAINVZ010000004">
    <property type="protein sequence ID" value="MBY8884838.1"/>
    <property type="molecule type" value="Genomic_DNA"/>
</dbReference>
<reference evidence="3 4" key="1">
    <citation type="submission" date="2021-08" db="EMBL/GenBank/DDBJ databases">
        <title>Streptomyces sp. PTM05 isolated from lichen.</title>
        <authorList>
            <person name="Somphong A."/>
            <person name="Phongsopitanun W."/>
            <person name="Tanasupawat S."/>
        </authorList>
    </citation>
    <scope>NUCLEOTIDE SEQUENCE [LARGE SCALE GENOMIC DNA]</scope>
    <source>
        <strain evidence="3 4">Ptm05</strain>
    </source>
</reference>
<protein>
    <recommendedName>
        <fullName evidence="5">Integral membrane protein</fullName>
    </recommendedName>
</protein>
<accession>A0ABS7QPH6</accession>
<dbReference type="Pfam" id="PF20401">
    <property type="entry name" value="Rhomboid_2"/>
    <property type="match status" value="1"/>
</dbReference>
<evidence type="ECO:0000256" key="2">
    <source>
        <dbReference type="SAM" id="Phobius"/>
    </source>
</evidence>
<feature type="transmembrane region" description="Helical" evidence="2">
    <location>
        <begin position="99"/>
        <end position="126"/>
    </location>
</feature>
<dbReference type="InterPro" id="IPR046862">
    <property type="entry name" value="Rhomboid_2"/>
</dbReference>
<keyword evidence="2" id="KW-0812">Transmembrane</keyword>
<feature type="transmembrane region" description="Helical" evidence="2">
    <location>
        <begin position="21"/>
        <end position="42"/>
    </location>
</feature>
<dbReference type="RefSeq" id="WP_222975623.1">
    <property type="nucleotide sequence ID" value="NZ_JAINVZ010000004.1"/>
</dbReference>
<feature type="transmembrane region" description="Helical" evidence="2">
    <location>
        <begin position="162"/>
        <end position="179"/>
    </location>
</feature>
<feature type="transmembrane region" description="Helical" evidence="2">
    <location>
        <begin position="185"/>
        <end position="205"/>
    </location>
</feature>
<gene>
    <name evidence="3" type="ORF">K7472_08255</name>
</gene>
<feature type="compositionally biased region" description="Gly residues" evidence="1">
    <location>
        <begin position="221"/>
        <end position="234"/>
    </location>
</feature>
<dbReference type="Proteomes" id="UP001198565">
    <property type="component" value="Unassembled WGS sequence"/>
</dbReference>
<keyword evidence="4" id="KW-1185">Reference proteome</keyword>
<evidence type="ECO:0000256" key="1">
    <source>
        <dbReference type="SAM" id="MobiDB-lite"/>
    </source>
</evidence>
<evidence type="ECO:0000313" key="4">
    <source>
        <dbReference type="Proteomes" id="UP001198565"/>
    </source>
</evidence>
<organism evidence="3 4">
    <name type="scientific">Streptantibioticus parmotrematis</name>
    <dbReference type="NCBI Taxonomy" id="2873249"/>
    <lineage>
        <taxon>Bacteria</taxon>
        <taxon>Bacillati</taxon>
        <taxon>Actinomycetota</taxon>
        <taxon>Actinomycetes</taxon>
        <taxon>Kitasatosporales</taxon>
        <taxon>Streptomycetaceae</taxon>
        <taxon>Streptantibioticus</taxon>
    </lineage>
</organism>
<proteinExistence type="predicted"/>